<comment type="caution">
    <text evidence="1">The sequence shown here is derived from an EMBL/GenBank/DDBJ whole genome shotgun (WGS) entry which is preliminary data.</text>
</comment>
<keyword evidence="2" id="KW-1185">Reference proteome</keyword>
<protein>
    <recommendedName>
        <fullName evidence="3">PemK-like, MazF-like toxin of type II toxin-antitoxin system</fullName>
    </recommendedName>
</protein>
<gene>
    <name evidence="1" type="ORF">GCM10023225_17670</name>
</gene>
<dbReference type="EMBL" id="BAABIL010000239">
    <property type="protein sequence ID" value="GAA4977506.1"/>
    <property type="molecule type" value="Genomic_DNA"/>
</dbReference>
<accession>A0ABP9HT68</accession>
<name>A0ABP9HT68_9ACTN</name>
<evidence type="ECO:0000313" key="2">
    <source>
        <dbReference type="Proteomes" id="UP001501195"/>
    </source>
</evidence>
<sequence>MGESGAAAVGTHGDDVRVLRWGTPEWATNGSEVEGGWRHWREASVVPLEGDEGDENPCPVRLESIDLAYADGQQTVLSRSAPRIFIGDLAQLSVRESRRLAAALTELCDRAEAAAP</sequence>
<reference evidence="2" key="1">
    <citation type="journal article" date="2019" name="Int. J. Syst. Evol. Microbiol.">
        <title>The Global Catalogue of Microorganisms (GCM) 10K type strain sequencing project: providing services to taxonomists for standard genome sequencing and annotation.</title>
        <authorList>
            <consortium name="The Broad Institute Genomics Platform"/>
            <consortium name="The Broad Institute Genome Sequencing Center for Infectious Disease"/>
            <person name="Wu L."/>
            <person name="Ma J."/>
        </authorList>
    </citation>
    <scope>NUCLEOTIDE SEQUENCE [LARGE SCALE GENOMIC DNA]</scope>
    <source>
        <strain evidence="2">JCM 18126</strain>
    </source>
</reference>
<organism evidence="1 2">
    <name type="scientific">Kineococcus glutinatus</name>
    <dbReference type="NCBI Taxonomy" id="1070872"/>
    <lineage>
        <taxon>Bacteria</taxon>
        <taxon>Bacillati</taxon>
        <taxon>Actinomycetota</taxon>
        <taxon>Actinomycetes</taxon>
        <taxon>Kineosporiales</taxon>
        <taxon>Kineosporiaceae</taxon>
        <taxon>Kineococcus</taxon>
    </lineage>
</organism>
<dbReference type="Proteomes" id="UP001501195">
    <property type="component" value="Unassembled WGS sequence"/>
</dbReference>
<proteinExistence type="predicted"/>
<evidence type="ECO:0008006" key="3">
    <source>
        <dbReference type="Google" id="ProtNLM"/>
    </source>
</evidence>
<evidence type="ECO:0000313" key="1">
    <source>
        <dbReference type="EMBL" id="GAA4977506.1"/>
    </source>
</evidence>